<sequence length="115" mass="12987">MEKDRLFLLNMGFHDGQYPGEQFFCPDCTLLEGLLAKNPELANAIEVTYVRFEKPRQAVIELAGEQHQSLPLLVLPRGERSGFPAPEYHGRECLSTLNDILATLSARHAFPKKHP</sequence>
<evidence type="ECO:0000313" key="2">
    <source>
        <dbReference type="Proteomes" id="UP001234811"/>
    </source>
</evidence>
<name>A0ABD5BFT1_SERMA</name>
<comment type="caution">
    <text evidence="1">The sequence shown here is derived from an EMBL/GenBank/DDBJ whole genome shotgun (WGS) entry which is preliminary data.</text>
</comment>
<proteinExistence type="predicted"/>
<protein>
    <submittedName>
        <fullName evidence="1">DUF3088 domain-containing protein</fullName>
    </submittedName>
</protein>
<organism evidence="1 2">
    <name type="scientific">Serratia marcescens</name>
    <dbReference type="NCBI Taxonomy" id="615"/>
    <lineage>
        <taxon>Bacteria</taxon>
        <taxon>Pseudomonadati</taxon>
        <taxon>Pseudomonadota</taxon>
        <taxon>Gammaproteobacteria</taxon>
        <taxon>Enterobacterales</taxon>
        <taxon>Yersiniaceae</taxon>
        <taxon>Serratia</taxon>
    </lineage>
</organism>
<reference evidence="1 2" key="1">
    <citation type="submission" date="2023-07" db="EMBL/GenBank/DDBJ databases">
        <title>Pathogens genome sequencing project 196.</title>
        <authorList>
            <person name="Cao X."/>
        </authorList>
    </citation>
    <scope>NUCLEOTIDE SEQUENCE [LARGE SCALE GENOMIC DNA]</scope>
    <source>
        <strain evidence="1 2">SM41</strain>
    </source>
</reference>
<dbReference type="InterPro" id="IPR021439">
    <property type="entry name" value="DUF3088"/>
</dbReference>
<dbReference type="Proteomes" id="UP001234811">
    <property type="component" value="Unassembled WGS sequence"/>
</dbReference>
<dbReference type="RefSeq" id="WP_047571313.1">
    <property type="nucleotide sequence ID" value="NZ_CBDHWN010000080.1"/>
</dbReference>
<dbReference type="EMBL" id="JAVIPQ010000128">
    <property type="protein sequence ID" value="MDQ9555426.1"/>
    <property type="molecule type" value="Genomic_DNA"/>
</dbReference>
<dbReference type="AlphaFoldDB" id="A0ABD5BFT1"/>
<accession>A0ABD5BFT1</accession>
<dbReference type="Pfam" id="PF11287">
    <property type="entry name" value="DUF3088"/>
    <property type="match status" value="1"/>
</dbReference>
<gene>
    <name evidence="1" type="ORF">RF091_07830</name>
</gene>
<evidence type="ECO:0000313" key="1">
    <source>
        <dbReference type="EMBL" id="MDQ9555426.1"/>
    </source>
</evidence>